<reference evidence="1" key="1">
    <citation type="submission" date="2021-03" db="EMBL/GenBank/DDBJ databases">
        <title>Antimicrobial resistance genes in bacteria isolated from Japanese honey, and their potential for conferring macrolide and lincosamide resistance in the American foulbrood pathogen Paenibacillus larvae.</title>
        <authorList>
            <person name="Okamoto M."/>
            <person name="Kumagai M."/>
            <person name="Kanamori H."/>
            <person name="Takamatsu D."/>
        </authorList>
    </citation>
    <scope>NUCLEOTIDE SEQUENCE</scope>
    <source>
        <strain evidence="1">J2TS6</strain>
    </source>
</reference>
<sequence>MLSDAERKILRILYNYSSGRRRLPSMHELTIKTGRTKQNITEALLSLEKQGFIEWTNKQHVQSILIIKGWEDEGKKKPNRTISSNIDYWTQY</sequence>
<keyword evidence="2" id="KW-1185">Reference proteome</keyword>
<dbReference type="Proteomes" id="UP000679779">
    <property type="component" value="Unassembled WGS sequence"/>
</dbReference>
<dbReference type="SUPFAM" id="SSF46785">
    <property type="entry name" value="Winged helix' DNA-binding domain"/>
    <property type="match status" value="1"/>
</dbReference>
<dbReference type="InterPro" id="IPR036390">
    <property type="entry name" value="WH_DNA-bd_sf"/>
</dbReference>
<dbReference type="InterPro" id="IPR036388">
    <property type="entry name" value="WH-like_DNA-bd_sf"/>
</dbReference>
<proteinExistence type="predicted"/>
<dbReference type="Gene3D" id="1.10.10.10">
    <property type="entry name" value="Winged helix-like DNA-binding domain superfamily/Winged helix DNA-binding domain"/>
    <property type="match status" value="1"/>
</dbReference>
<name>A0A920CDE1_9BACL</name>
<accession>A0A920CDE1</accession>
<organism evidence="1 2">
    <name type="scientific">Paenibacillus albilobatus</name>
    <dbReference type="NCBI Taxonomy" id="2716884"/>
    <lineage>
        <taxon>Bacteria</taxon>
        <taxon>Bacillati</taxon>
        <taxon>Bacillota</taxon>
        <taxon>Bacilli</taxon>
        <taxon>Bacillales</taxon>
        <taxon>Paenibacillaceae</taxon>
        <taxon>Paenibacillus</taxon>
    </lineage>
</organism>
<comment type="caution">
    <text evidence="1">The sequence shown here is derived from an EMBL/GenBank/DDBJ whole genome shotgun (WGS) entry which is preliminary data.</text>
</comment>
<protein>
    <recommendedName>
        <fullName evidence="3">LexA repressor DNA-binding domain-containing protein</fullName>
    </recommendedName>
</protein>
<gene>
    <name evidence="1" type="ORF">J2TS6_48590</name>
</gene>
<dbReference type="AlphaFoldDB" id="A0A920CDE1"/>
<evidence type="ECO:0000313" key="2">
    <source>
        <dbReference type="Proteomes" id="UP000679779"/>
    </source>
</evidence>
<dbReference type="EMBL" id="BORQ01000007">
    <property type="protein sequence ID" value="GIO33718.1"/>
    <property type="molecule type" value="Genomic_DNA"/>
</dbReference>
<evidence type="ECO:0000313" key="1">
    <source>
        <dbReference type="EMBL" id="GIO33718.1"/>
    </source>
</evidence>
<evidence type="ECO:0008006" key="3">
    <source>
        <dbReference type="Google" id="ProtNLM"/>
    </source>
</evidence>